<evidence type="ECO:0000313" key="1">
    <source>
        <dbReference type="EMBL" id="BBG29882.1"/>
    </source>
</evidence>
<protein>
    <submittedName>
        <fullName evidence="1">RNA binding protein, putative</fullName>
    </submittedName>
</protein>
<dbReference type="AlphaFoldDB" id="A0A348HE30"/>
<evidence type="ECO:0000313" key="2">
    <source>
        <dbReference type="Proteomes" id="UP000267342"/>
    </source>
</evidence>
<sequence>MSLRFRQSAFDTVCTDGLTCFNHCGTESIVDLSAERVECRQFQTFCQIIAFRQSTLFSGQRRFERFEGFTFFVLATQHFQPCCCTEGQTRNVVASFQVTFERIRPEYLDLGVGIARDTQQLISHCRVGKTVENRAFVFLNIQISRSIQRRDNVEVQEVFQQCRQVTVLHGFVNEFIAQQYCRASQHSVRSVQHADFDLLVASHVVCHASANSGQIRATCAELVFQNPVNEGFGQQRQFVLQTTTCIQFFDRVSSNGRRDTVNHSVRERDVRFDPLSQFSISSTCETSKGFLSNRTVVTQVVAGQDGERTYACITTTTQRFDHQTEHGLRFLRVGQVVLDTSVFKIELACVLVDVVATFSDGHADDADSRISQQLDDGFRVFRCVHVVDNGTNDTNGRAAVGINFSQRVQTVLTFVGSRFFTHSVVVDQFDTDDTPVTLIFTCQAAINIERFVSTEEVTHTEVNDTRSYSAAIVVGRSNGARQSRQGFIVEHLRRSLCQGCHRGMVNE</sequence>
<accession>A0A348HE30</accession>
<dbReference type="EMBL" id="AP018933">
    <property type="protein sequence ID" value="BBG29882.1"/>
    <property type="molecule type" value="Genomic_DNA"/>
</dbReference>
<proteinExistence type="predicted"/>
<name>A0A348HE30_9GAMM</name>
<reference evidence="1 2" key="1">
    <citation type="submission" date="2018-09" db="EMBL/GenBank/DDBJ databases">
        <title>Zymobacter palmae IAM14233 (=T109) whole genome analysis.</title>
        <authorList>
            <person name="Yanase H."/>
        </authorList>
    </citation>
    <scope>NUCLEOTIDE SEQUENCE [LARGE SCALE GENOMIC DNA]</scope>
    <source>
        <strain evidence="1 2">IAM14233</strain>
    </source>
</reference>
<organism evidence="1 2">
    <name type="scientific">Zymobacter palmae</name>
    <dbReference type="NCBI Taxonomy" id="33074"/>
    <lineage>
        <taxon>Bacteria</taxon>
        <taxon>Pseudomonadati</taxon>
        <taxon>Pseudomonadota</taxon>
        <taxon>Gammaproteobacteria</taxon>
        <taxon>Oceanospirillales</taxon>
        <taxon>Halomonadaceae</taxon>
        <taxon>Zymobacter group</taxon>
        <taxon>Zymobacter</taxon>
    </lineage>
</organism>
<dbReference type="Proteomes" id="UP000267342">
    <property type="component" value="Chromosome"/>
</dbReference>
<gene>
    <name evidence="1" type="ORF">ZBT109_1121</name>
</gene>
<dbReference type="KEGG" id="zpl:ZBT109_1121"/>
<keyword evidence="2" id="KW-1185">Reference proteome</keyword>